<dbReference type="OrthoDB" id="3650798at2759"/>
<evidence type="ECO:0000313" key="3">
    <source>
        <dbReference type="Proteomes" id="UP000799539"/>
    </source>
</evidence>
<protein>
    <submittedName>
        <fullName evidence="2">Uncharacterized protein</fullName>
    </submittedName>
</protein>
<dbReference type="AlphaFoldDB" id="A0A6A6F1P9"/>
<name>A0A6A6F1P9_9PEZI</name>
<dbReference type="Proteomes" id="UP000799539">
    <property type="component" value="Unassembled WGS sequence"/>
</dbReference>
<gene>
    <name evidence="2" type="ORF">CERZMDRAFT_88370</name>
</gene>
<keyword evidence="3" id="KW-1185">Reference proteome</keyword>
<sequence>MPTSSLEEYWDSANTIEFNVVCRPHLGRVPGARIAAVQLCYPHIHTVLYNVICECGLPDEHNGEFVIRGTKARGITIGDLAQHTNKTLRRNGHTKNSCTEHARVCYSAQVQLLDNDPITLWRRKAVEVCQQGWIAESNGSIPPWTGGPDMDHDRPLFFSEDLANSAPAR</sequence>
<evidence type="ECO:0000256" key="1">
    <source>
        <dbReference type="SAM" id="MobiDB-lite"/>
    </source>
</evidence>
<dbReference type="EMBL" id="ML992701">
    <property type="protein sequence ID" value="KAF2207712.1"/>
    <property type="molecule type" value="Genomic_DNA"/>
</dbReference>
<organism evidence="2 3">
    <name type="scientific">Cercospora zeae-maydis SCOH1-5</name>
    <dbReference type="NCBI Taxonomy" id="717836"/>
    <lineage>
        <taxon>Eukaryota</taxon>
        <taxon>Fungi</taxon>
        <taxon>Dikarya</taxon>
        <taxon>Ascomycota</taxon>
        <taxon>Pezizomycotina</taxon>
        <taxon>Dothideomycetes</taxon>
        <taxon>Dothideomycetidae</taxon>
        <taxon>Mycosphaerellales</taxon>
        <taxon>Mycosphaerellaceae</taxon>
        <taxon>Cercospora</taxon>
    </lineage>
</organism>
<proteinExistence type="predicted"/>
<accession>A0A6A6F1P9</accession>
<feature type="region of interest" description="Disordered" evidence="1">
    <location>
        <begin position="140"/>
        <end position="169"/>
    </location>
</feature>
<reference evidence="2" key="1">
    <citation type="journal article" date="2020" name="Stud. Mycol.">
        <title>101 Dothideomycetes genomes: a test case for predicting lifestyles and emergence of pathogens.</title>
        <authorList>
            <person name="Haridas S."/>
            <person name="Albert R."/>
            <person name="Binder M."/>
            <person name="Bloem J."/>
            <person name="Labutti K."/>
            <person name="Salamov A."/>
            <person name="Andreopoulos B."/>
            <person name="Baker S."/>
            <person name="Barry K."/>
            <person name="Bills G."/>
            <person name="Bluhm B."/>
            <person name="Cannon C."/>
            <person name="Castanera R."/>
            <person name="Culley D."/>
            <person name="Daum C."/>
            <person name="Ezra D."/>
            <person name="Gonzalez J."/>
            <person name="Henrissat B."/>
            <person name="Kuo A."/>
            <person name="Liang C."/>
            <person name="Lipzen A."/>
            <person name="Lutzoni F."/>
            <person name="Magnuson J."/>
            <person name="Mondo S."/>
            <person name="Nolan M."/>
            <person name="Ohm R."/>
            <person name="Pangilinan J."/>
            <person name="Park H.-J."/>
            <person name="Ramirez L."/>
            <person name="Alfaro M."/>
            <person name="Sun H."/>
            <person name="Tritt A."/>
            <person name="Yoshinaga Y."/>
            <person name="Zwiers L.-H."/>
            <person name="Turgeon B."/>
            <person name="Goodwin S."/>
            <person name="Spatafora J."/>
            <person name="Crous P."/>
            <person name="Grigoriev I."/>
        </authorList>
    </citation>
    <scope>NUCLEOTIDE SEQUENCE</scope>
    <source>
        <strain evidence="2">SCOH1-5</strain>
    </source>
</reference>
<evidence type="ECO:0000313" key="2">
    <source>
        <dbReference type="EMBL" id="KAF2207712.1"/>
    </source>
</evidence>